<comment type="caution">
    <text evidence="3">The sequence shown here is derived from an EMBL/GenBank/DDBJ whole genome shotgun (WGS) entry which is preliminary data.</text>
</comment>
<feature type="region of interest" description="Disordered" evidence="2">
    <location>
        <begin position="669"/>
        <end position="688"/>
    </location>
</feature>
<evidence type="ECO:0000313" key="4">
    <source>
        <dbReference type="Proteomes" id="UP000807716"/>
    </source>
</evidence>
<feature type="compositionally biased region" description="Acidic residues" evidence="2">
    <location>
        <begin position="396"/>
        <end position="405"/>
    </location>
</feature>
<feature type="compositionally biased region" description="Polar residues" evidence="2">
    <location>
        <begin position="431"/>
        <end position="440"/>
    </location>
</feature>
<feature type="region of interest" description="Disordered" evidence="2">
    <location>
        <begin position="431"/>
        <end position="467"/>
    </location>
</feature>
<proteinExistence type="predicted"/>
<reference evidence="3" key="1">
    <citation type="journal article" date="2020" name="Fungal Divers.">
        <title>Resolving the Mortierellaceae phylogeny through synthesis of multi-gene phylogenetics and phylogenomics.</title>
        <authorList>
            <person name="Vandepol N."/>
            <person name="Liber J."/>
            <person name="Desiro A."/>
            <person name="Na H."/>
            <person name="Kennedy M."/>
            <person name="Barry K."/>
            <person name="Grigoriev I.V."/>
            <person name="Miller A.N."/>
            <person name="O'Donnell K."/>
            <person name="Stajich J.E."/>
            <person name="Bonito G."/>
        </authorList>
    </citation>
    <scope>NUCLEOTIDE SEQUENCE</scope>
    <source>
        <strain evidence="3">BC1065</strain>
    </source>
</reference>
<feature type="coiled-coil region" evidence="1">
    <location>
        <begin position="539"/>
        <end position="587"/>
    </location>
</feature>
<feature type="compositionally biased region" description="Low complexity" evidence="2">
    <location>
        <begin position="55"/>
        <end position="65"/>
    </location>
</feature>
<dbReference type="Proteomes" id="UP000807716">
    <property type="component" value="Unassembled WGS sequence"/>
</dbReference>
<feature type="compositionally biased region" description="Polar residues" evidence="2">
    <location>
        <begin position="302"/>
        <end position="311"/>
    </location>
</feature>
<organism evidence="3 4">
    <name type="scientific">Actinomortierella ambigua</name>
    <dbReference type="NCBI Taxonomy" id="1343610"/>
    <lineage>
        <taxon>Eukaryota</taxon>
        <taxon>Fungi</taxon>
        <taxon>Fungi incertae sedis</taxon>
        <taxon>Mucoromycota</taxon>
        <taxon>Mortierellomycotina</taxon>
        <taxon>Mortierellomycetes</taxon>
        <taxon>Mortierellales</taxon>
        <taxon>Mortierellaceae</taxon>
        <taxon>Actinomortierella</taxon>
    </lineage>
</organism>
<dbReference type="OrthoDB" id="2396748at2759"/>
<dbReference type="AlphaFoldDB" id="A0A9P6Q8W2"/>
<protein>
    <submittedName>
        <fullName evidence="3">Uncharacterized protein</fullName>
    </submittedName>
</protein>
<keyword evidence="1" id="KW-0175">Coiled coil</keyword>
<evidence type="ECO:0000256" key="2">
    <source>
        <dbReference type="SAM" id="MobiDB-lite"/>
    </source>
</evidence>
<gene>
    <name evidence="3" type="ORF">DFQ27_002962</name>
</gene>
<feature type="compositionally biased region" description="Polar residues" evidence="2">
    <location>
        <begin position="21"/>
        <end position="33"/>
    </location>
</feature>
<evidence type="ECO:0000313" key="3">
    <source>
        <dbReference type="EMBL" id="KAG0261405.1"/>
    </source>
</evidence>
<accession>A0A9P6Q8W2</accession>
<feature type="compositionally biased region" description="Acidic residues" evidence="2">
    <location>
        <begin position="119"/>
        <end position="129"/>
    </location>
</feature>
<sequence length="688" mass="74507">MGMTHNPTFRSFRITLGDKNVPTSATTATTDNLESGDPVAPERRRSPRKQPIPTAAVAARSSSRIADTHPSSGITPEPQIQWGRGGRASSSNQRPVPADARSSATTVGIAQKRGTRREEEEDDDHDQADEGAGLHEDHTMWMDQDSTDFDHPPNDFEDANSWQPEANDSDSGDFDASQQSMRKRGVSRQLPTTPTKKRRLDQAQVVPTSPSAHRSRDDVLARRMPNADAAEIGKPTTRAHGGRQSASSKAGDQPPWPLERPSRKPSGSAAASKARATTTTTTTTTTSESVVPSSPVTRSKTRSTLVQTQLSLVRPVASDPGTRAATLQYTVPDSDDDRDIFEVPTRASKGKGVATRGTKGKGGNKGKRTDKGKGKSTGRASRNKGKDKGKRRDGISEDDDDEPSDGDYGQPVKVYRQLQIQCIKLLGSSTTASRPAQLSNLDKAKQVSVEGEEPPERGRENNAQSSTALTQGVLQLETAPLSEMDVIADAVRAVADQFIDSIKDEATARELGVFRANLETLLIEQVDLQDDHALLCASVKKAARLKKELRVRLLTAQRQHQAAKEQLERVRADFERQERVRRRVEETHLFLNSLETMCSRVQQMNVADDAEPSSATATAALDGDGASMKLQSLVAIVTARSGAGGGSDSQGSSVVSRLRDFNRTLETVDQAVRAYNPDEATDSDHSDN</sequence>
<feature type="compositionally biased region" description="Low complexity" evidence="2">
    <location>
        <begin position="264"/>
        <end position="298"/>
    </location>
</feature>
<feature type="compositionally biased region" description="Basic and acidic residues" evidence="2">
    <location>
        <begin position="384"/>
        <end position="395"/>
    </location>
</feature>
<feature type="region of interest" description="Disordered" evidence="2">
    <location>
        <begin position="1"/>
        <end position="410"/>
    </location>
</feature>
<dbReference type="EMBL" id="JAAAJB010000217">
    <property type="protein sequence ID" value="KAG0261405.1"/>
    <property type="molecule type" value="Genomic_DNA"/>
</dbReference>
<name>A0A9P6Q8W2_9FUNG</name>
<keyword evidence="4" id="KW-1185">Reference proteome</keyword>
<evidence type="ECO:0000256" key="1">
    <source>
        <dbReference type="SAM" id="Coils"/>
    </source>
</evidence>
<feature type="compositionally biased region" description="Basic residues" evidence="2">
    <location>
        <begin position="374"/>
        <end position="383"/>
    </location>
</feature>